<dbReference type="SUPFAM" id="SSF141571">
    <property type="entry name" value="Pentapeptide repeat-like"/>
    <property type="match status" value="1"/>
</dbReference>
<keyword evidence="3" id="KW-0805">Transcription regulation</keyword>
<evidence type="ECO:0000256" key="4">
    <source>
        <dbReference type="ARBA" id="ARBA00023125"/>
    </source>
</evidence>
<dbReference type="SMART" id="SM00906">
    <property type="entry name" value="Fungal_trans"/>
    <property type="match status" value="1"/>
</dbReference>
<dbReference type="GO" id="GO:0006351">
    <property type="term" value="P:DNA-templated transcription"/>
    <property type="evidence" value="ECO:0007669"/>
    <property type="project" value="InterPro"/>
</dbReference>
<dbReference type="PROSITE" id="PS50048">
    <property type="entry name" value="ZN2_CY6_FUNGAL_2"/>
    <property type="match status" value="1"/>
</dbReference>
<evidence type="ECO:0000259" key="8">
    <source>
        <dbReference type="PROSITE" id="PS50048"/>
    </source>
</evidence>
<dbReference type="GO" id="GO:0005634">
    <property type="term" value="C:nucleus"/>
    <property type="evidence" value="ECO:0007669"/>
    <property type="project" value="UniProtKB-SubCell"/>
</dbReference>
<proteinExistence type="predicted"/>
<dbReference type="CDD" id="cd12148">
    <property type="entry name" value="fungal_TF_MHR"/>
    <property type="match status" value="1"/>
</dbReference>
<feature type="region of interest" description="Disordered" evidence="7">
    <location>
        <begin position="377"/>
        <end position="397"/>
    </location>
</feature>
<dbReference type="InterPro" id="IPR007219">
    <property type="entry name" value="XnlR_reg_dom"/>
</dbReference>
<dbReference type="SMART" id="SM00066">
    <property type="entry name" value="GAL4"/>
    <property type="match status" value="1"/>
</dbReference>
<accession>A0A6A6GSX1</accession>
<organism evidence="9 10">
    <name type="scientific">Viridothelium virens</name>
    <name type="common">Speckled blister lichen</name>
    <name type="synonym">Trypethelium virens</name>
    <dbReference type="NCBI Taxonomy" id="1048519"/>
    <lineage>
        <taxon>Eukaryota</taxon>
        <taxon>Fungi</taxon>
        <taxon>Dikarya</taxon>
        <taxon>Ascomycota</taxon>
        <taxon>Pezizomycotina</taxon>
        <taxon>Dothideomycetes</taxon>
        <taxon>Dothideomycetes incertae sedis</taxon>
        <taxon>Trypetheliales</taxon>
        <taxon>Trypetheliaceae</taxon>
        <taxon>Viridothelium</taxon>
    </lineage>
</organism>
<keyword evidence="5" id="KW-0804">Transcription</keyword>
<dbReference type="InterPro" id="IPR036864">
    <property type="entry name" value="Zn2-C6_fun-type_DNA-bd_sf"/>
</dbReference>
<comment type="subcellular location">
    <subcellularLocation>
        <location evidence="1">Nucleus</location>
    </subcellularLocation>
</comment>
<dbReference type="Pfam" id="PF04082">
    <property type="entry name" value="Fungal_trans"/>
    <property type="match status" value="1"/>
</dbReference>
<dbReference type="OrthoDB" id="3037908at2759"/>
<dbReference type="AlphaFoldDB" id="A0A6A6GSX1"/>
<keyword evidence="6" id="KW-0539">Nucleus</keyword>
<dbReference type="PROSITE" id="PS00463">
    <property type="entry name" value="ZN2_CY6_FUNGAL_1"/>
    <property type="match status" value="1"/>
</dbReference>
<dbReference type="Pfam" id="PF00172">
    <property type="entry name" value="Zn_clus"/>
    <property type="match status" value="1"/>
</dbReference>
<evidence type="ECO:0000256" key="5">
    <source>
        <dbReference type="ARBA" id="ARBA00023163"/>
    </source>
</evidence>
<dbReference type="PANTHER" id="PTHR47338:SF3">
    <property type="entry name" value="C6 FINGER DOMAIN TRANSCRIPTION FACTOR DBAA-RELATED"/>
    <property type="match status" value="1"/>
</dbReference>
<keyword evidence="2" id="KW-0479">Metal-binding</keyword>
<evidence type="ECO:0000256" key="6">
    <source>
        <dbReference type="ARBA" id="ARBA00023242"/>
    </source>
</evidence>
<dbReference type="Proteomes" id="UP000800092">
    <property type="component" value="Unassembled WGS sequence"/>
</dbReference>
<evidence type="ECO:0000256" key="7">
    <source>
        <dbReference type="SAM" id="MobiDB-lite"/>
    </source>
</evidence>
<sequence>MPQGHRQQPGLACENCRRRKARCDRVRPSCSSCQEAGAACRYVDKRPQRGPRKGQMGMLKNLVADLEQRLGEQTGQQLPSHDAVPSNAFQDSCAESEAISPFEHDTALAETVPITFPMDMENDELGSAAFGSANFESTGFDYANLGSLSLESSSMSNAALERTTFGNSSLINPDTNSIGGLDQSPSSGMSDQNSGGDWLDPITVLSPSVTASDTQQFFTPTTIQPVGGFAFSDLMQVDLMQADLDELYFDRVHPVAPNIHRRNYLAWAGQTCSSPAQIALQYAMRAVAAAVSAQYRPLSGILCAESRRMLEQMDADGTGDCNDTPIEQIQAWLLVAHYELLCKHEHQAMLTAGRAIRMVQLARLHDVDAQHDSAMSLGAEMPPFSRPSLSDDESPAESEEKRRTFWLAYCFDRFCLMRNDCPPSLQEESIRTRLPAPEVNFQNNEPIRMDFLFEALANNGRTVLPPFAKCVVLNSLLSRCMSHQRSVRDGSVSGGSDSRKFWSQHAWLALAVEKRKQLLLQSLPGTTDNVEDPMLTFVYALAACAAIYVYQSMAQFMTWPTVDHEVATPAYEEQAIQAASELVHFIKMMPRSISHFKAHPFLPTLIHRAAVFLKDLPRSPNAPETGYDDRKDDLNTLLGALRNLQQVNNLSRGILCKLERDTFCIK</sequence>
<dbReference type="Gene3D" id="4.10.240.10">
    <property type="entry name" value="Zn(2)-C6 fungal-type DNA-binding domain"/>
    <property type="match status" value="1"/>
</dbReference>
<gene>
    <name evidence="9" type="ORF">EV356DRAFT_46200</name>
</gene>
<feature type="domain" description="Zn(2)-C6 fungal-type" evidence="8">
    <location>
        <begin position="12"/>
        <end position="42"/>
    </location>
</feature>
<dbReference type="GO" id="GO:0003677">
    <property type="term" value="F:DNA binding"/>
    <property type="evidence" value="ECO:0007669"/>
    <property type="project" value="UniProtKB-KW"/>
</dbReference>
<dbReference type="GO" id="GO:0000981">
    <property type="term" value="F:DNA-binding transcription factor activity, RNA polymerase II-specific"/>
    <property type="evidence" value="ECO:0007669"/>
    <property type="project" value="InterPro"/>
</dbReference>
<protein>
    <recommendedName>
        <fullName evidence="8">Zn(2)-C6 fungal-type domain-containing protein</fullName>
    </recommendedName>
</protein>
<dbReference type="InterPro" id="IPR001138">
    <property type="entry name" value="Zn2Cys6_DnaBD"/>
</dbReference>
<dbReference type="SUPFAM" id="SSF57701">
    <property type="entry name" value="Zn2/Cys6 DNA-binding domain"/>
    <property type="match status" value="1"/>
</dbReference>
<evidence type="ECO:0000256" key="3">
    <source>
        <dbReference type="ARBA" id="ARBA00023015"/>
    </source>
</evidence>
<dbReference type="CDD" id="cd00067">
    <property type="entry name" value="GAL4"/>
    <property type="match status" value="1"/>
</dbReference>
<name>A0A6A6GSX1_VIRVR</name>
<feature type="region of interest" description="Disordered" evidence="7">
    <location>
        <begin position="169"/>
        <end position="196"/>
    </location>
</feature>
<evidence type="ECO:0000256" key="1">
    <source>
        <dbReference type="ARBA" id="ARBA00004123"/>
    </source>
</evidence>
<keyword evidence="10" id="KW-1185">Reference proteome</keyword>
<dbReference type="InterPro" id="IPR050815">
    <property type="entry name" value="TF_fung"/>
</dbReference>
<dbReference type="GO" id="GO:0008270">
    <property type="term" value="F:zinc ion binding"/>
    <property type="evidence" value="ECO:0007669"/>
    <property type="project" value="InterPro"/>
</dbReference>
<dbReference type="PANTHER" id="PTHR47338">
    <property type="entry name" value="ZN(II)2CYS6 TRANSCRIPTION FACTOR (EUROFUNG)-RELATED"/>
    <property type="match status" value="1"/>
</dbReference>
<evidence type="ECO:0000313" key="10">
    <source>
        <dbReference type="Proteomes" id="UP000800092"/>
    </source>
</evidence>
<evidence type="ECO:0000256" key="2">
    <source>
        <dbReference type="ARBA" id="ARBA00022723"/>
    </source>
</evidence>
<reference evidence="9" key="1">
    <citation type="journal article" date="2020" name="Stud. Mycol.">
        <title>101 Dothideomycetes genomes: a test case for predicting lifestyles and emergence of pathogens.</title>
        <authorList>
            <person name="Haridas S."/>
            <person name="Albert R."/>
            <person name="Binder M."/>
            <person name="Bloem J."/>
            <person name="Labutti K."/>
            <person name="Salamov A."/>
            <person name="Andreopoulos B."/>
            <person name="Baker S."/>
            <person name="Barry K."/>
            <person name="Bills G."/>
            <person name="Bluhm B."/>
            <person name="Cannon C."/>
            <person name="Castanera R."/>
            <person name="Culley D."/>
            <person name="Daum C."/>
            <person name="Ezra D."/>
            <person name="Gonzalez J."/>
            <person name="Henrissat B."/>
            <person name="Kuo A."/>
            <person name="Liang C."/>
            <person name="Lipzen A."/>
            <person name="Lutzoni F."/>
            <person name="Magnuson J."/>
            <person name="Mondo S."/>
            <person name="Nolan M."/>
            <person name="Ohm R."/>
            <person name="Pangilinan J."/>
            <person name="Park H.-J."/>
            <person name="Ramirez L."/>
            <person name="Alfaro M."/>
            <person name="Sun H."/>
            <person name="Tritt A."/>
            <person name="Yoshinaga Y."/>
            <person name="Zwiers L.-H."/>
            <person name="Turgeon B."/>
            <person name="Goodwin S."/>
            <person name="Spatafora J."/>
            <person name="Crous P."/>
            <person name="Grigoriev I."/>
        </authorList>
    </citation>
    <scope>NUCLEOTIDE SEQUENCE</scope>
    <source>
        <strain evidence="9">Tuck. ex Michener</strain>
    </source>
</reference>
<feature type="compositionally biased region" description="Polar residues" evidence="7">
    <location>
        <begin position="169"/>
        <end position="195"/>
    </location>
</feature>
<evidence type="ECO:0000313" key="9">
    <source>
        <dbReference type="EMBL" id="KAF2228777.1"/>
    </source>
</evidence>
<keyword evidence="4" id="KW-0238">DNA-binding</keyword>
<dbReference type="EMBL" id="ML991893">
    <property type="protein sequence ID" value="KAF2228777.1"/>
    <property type="molecule type" value="Genomic_DNA"/>
</dbReference>